<dbReference type="STRING" id="1089553.Tph_c00230"/>
<accession>K4LC36</accession>
<sequence length="167" mass="19346">MPKRRRKKDKFSFTVCGEFFPHVYPAFQSQEWSRGGEDPLVTEMRLFCVCQRWAFNRLLEGVSRYEIKKVGQELFGLNSRHTDDARLRAQALLDSQKDLLGLETEETEKKLGSARHQAINSCNRPSTFKIFGLSHIVQGYPPDKPTSVRSPMFRVPLSASFRPHRCR</sequence>
<keyword evidence="2" id="KW-1185">Reference proteome</keyword>
<evidence type="ECO:0000313" key="1">
    <source>
        <dbReference type="EMBL" id="AFV10273.1"/>
    </source>
</evidence>
<dbReference type="eggNOG" id="COG0675">
    <property type="taxonomic scope" value="Bacteria"/>
</dbReference>
<protein>
    <submittedName>
        <fullName evidence="1">Uncharacterized protein</fullName>
    </submittedName>
</protein>
<proteinExistence type="predicted"/>
<dbReference type="HOGENOM" id="CLU_1593778_0_0_9"/>
<dbReference type="EMBL" id="CP003732">
    <property type="protein sequence ID" value="AFV10273.1"/>
    <property type="molecule type" value="Genomic_DNA"/>
</dbReference>
<gene>
    <name evidence="1" type="ordered locus">Tph_c00230</name>
</gene>
<organism evidence="1 2">
    <name type="scientific">Thermacetogenium phaeum (strain ATCC BAA-254 / DSM 26808 / PB)</name>
    <dbReference type="NCBI Taxonomy" id="1089553"/>
    <lineage>
        <taxon>Bacteria</taxon>
        <taxon>Bacillati</taxon>
        <taxon>Bacillota</taxon>
        <taxon>Clostridia</taxon>
        <taxon>Thermoanaerobacterales</taxon>
        <taxon>Thermoanaerobacteraceae</taxon>
        <taxon>Thermacetogenium</taxon>
    </lineage>
</organism>
<dbReference type="KEGG" id="tpz:Tph_c00230"/>
<reference evidence="1 2" key="1">
    <citation type="journal article" date="2012" name="BMC Genomics">
        <title>Genome-guided analysis of physiological and morphological traits of the fermentative acetate oxidizer Thermacetogenium phaeum.</title>
        <authorList>
            <person name="Oehler D."/>
            <person name="Poehlein A."/>
            <person name="Leimbach A."/>
            <person name="Muller N."/>
            <person name="Daniel R."/>
            <person name="Gottschalk G."/>
            <person name="Schink B."/>
        </authorList>
    </citation>
    <scope>NUCLEOTIDE SEQUENCE [LARGE SCALE GENOMIC DNA]</scope>
    <source>
        <strain evidence="2">ATCC BAA-254 / DSM 26808 / PB</strain>
    </source>
</reference>
<name>K4LC36_THEPS</name>
<dbReference type="AlphaFoldDB" id="K4LC36"/>
<evidence type="ECO:0000313" key="2">
    <source>
        <dbReference type="Proteomes" id="UP000000467"/>
    </source>
</evidence>
<dbReference type="Proteomes" id="UP000000467">
    <property type="component" value="Chromosome"/>
</dbReference>